<dbReference type="AlphaFoldDB" id="A0A917XEE6"/>
<accession>A0A917XEE6</accession>
<name>A0A917XEE6_9ACTN</name>
<evidence type="ECO:0000313" key="2">
    <source>
        <dbReference type="EMBL" id="GGN15736.1"/>
    </source>
</evidence>
<dbReference type="Proteomes" id="UP000653411">
    <property type="component" value="Unassembled WGS sequence"/>
</dbReference>
<reference evidence="2" key="1">
    <citation type="journal article" date="2014" name="Int. J. Syst. Evol. Microbiol.">
        <title>Complete genome sequence of Corynebacterium casei LMG S-19264T (=DSM 44701T), isolated from a smear-ripened cheese.</title>
        <authorList>
            <consortium name="US DOE Joint Genome Institute (JGI-PGF)"/>
            <person name="Walter F."/>
            <person name="Albersmeier A."/>
            <person name="Kalinowski J."/>
            <person name="Ruckert C."/>
        </authorList>
    </citation>
    <scope>NUCLEOTIDE SEQUENCE</scope>
    <source>
        <strain evidence="2">CGMCC 4.7110</strain>
    </source>
</reference>
<evidence type="ECO:0000259" key="1">
    <source>
        <dbReference type="Pfam" id="PF13700"/>
    </source>
</evidence>
<evidence type="ECO:0000313" key="3">
    <source>
        <dbReference type="Proteomes" id="UP000653411"/>
    </source>
</evidence>
<protein>
    <recommendedName>
        <fullName evidence="1">DUF4158 domain-containing protein</fullName>
    </recommendedName>
</protein>
<sequence>MLKFFELKPRFPGLLEEVTPAAVKYVADLVKVPATDFEKYTLVGRTAEYHRKQIRKTLKFRPSTVADEKALAEWLAAEVCPVVLIEDRQRKALLVECRARKIEPPGGCLLGPRAAGHDRRPSVSRCCPGRMTAGAVRRRRCRSVSPHRAWPG</sequence>
<dbReference type="InterPro" id="IPR025296">
    <property type="entry name" value="DUF4158"/>
</dbReference>
<reference evidence="2" key="2">
    <citation type="submission" date="2020-09" db="EMBL/GenBank/DDBJ databases">
        <authorList>
            <person name="Sun Q."/>
            <person name="Zhou Y."/>
        </authorList>
    </citation>
    <scope>NUCLEOTIDE SEQUENCE</scope>
    <source>
        <strain evidence="2">CGMCC 4.7110</strain>
    </source>
</reference>
<feature type="domain" description="DUF4158" evidence="1">
    <location>
        <begin position="2"/>
        <end position="106"/>
    </location>
</feature>
<organism evidence="2 3">
    <name type="scientific">Streptomyces fuscichromogenes</name>
    <dbReference type="NCBI Taxonomy" id="1324013"/>
    <lineage>
        <taxon>Bacteria</taxon>
        <taxon>Bacillati</taxon>
        <taxon>Actinomycetota</taxon>
        <taxon>Actinomycetes</taxon>
        <taxon>Kitasatosporales</taxon>
        <taxon>Streptomycetaceae</taxon>
        <taxon>Streptomyces</taxon>
    </lineage>
</organism>
<dbReference type="Pfam" id="PF13700">
    <property type="entry name" value="DUF4158"/>
    <property type="match status" value="1"/>
</dbReference>
<comment type="caution">
    <text evidence="2">The sequence shown here is derived from an EMBL/GenBank/DDBJ whole genome shotgun (WGS) entry which is preliminary data.</text>
</comment>
<keyword evidence="3" id="KW-1185">Reference proteome</keyword>
<gene>
    <name evidence="2" type="ORF">GCM10011578_043860</name>
</gene>
<dbReference type="EMBL" id="BMML01000009">
    <property type="protein sequence ID" value="GGN15736.1"/>
    <property type="molecule type" value="Genomic_DNA"/>
</dbReference>
<proteinExistence type="predicted"/>